<dbReference type="Gene3D" id="3.30.390.30">
    <property type="match status" value="1"/>
</dbReference>
<comment type="caution">
    <text evidence="17">The sequence shown here is derived from an EMBL/GenBank/DDBJ whole genome shotgun (WGS) entry which is preliminary data.</text>
</comment>
<dbReference type="GO" id="GO:0004148">
    <property type="term" value="F:dihydrolipoyl dehydrogenase (NADH) activity"/>
    <property type="evidence" value="ECO:0007669"/>
    <property type="project" value="UniProtKB-EC"/>
</dbReference>
<evidence type="ECO:0000259" key="16">
    <source>
        <dbReference type="Pfam" id="PF07992"/>
    </source>
</evidence>
<keyword evidence="18" id="KW-1185">Reference proteome</keyword>
<dbReference type="InterPro" id="IPR001100">
    <property type="entry name" value="Pyr_nuc-diS_OxRdtase"/>
</dbReference>
<name>A0A091C9V8_9ENTE</name>
<evidence type="ECO:0000256" key="12">
    <source>
        <dbReference type="PIRSR" id="PIRSR000350-3"/>
    </source>
</evidence>
<dbReference type="InterPro" id="IPR036188">
    <property type="entry name" value="FAD/NAD-bd_sf"/>
</dbReference>
<evidence type="ECO:0000259" key="15">
    <source>
        <dbReference type="Pfam" id="PF02852"/>
    </source>
</evidence>
<dbReference type="Proteomes" id="UP000029381">
    <property type="component" value="Unassembled WGS sequence"/>
</dbReference>
<keyword evidence="12" id="KW-0547">Nucleotide-binding</keyword>
<keyword evidence="4 14" id="KW-0285">Flavoprotein</keyword>
<dbReference type="InterPro" id="IPR023753">
    <property type="entry name" value="FAD/NAD-binding_dom"/>
</dbReference>
<feature type="domain" description="Pyridine nucleotide-disulphide oxidoreductase dimerisation" evidence="15">
    <location>
        <begin position="332"/>
        <end position="439"/>
    </location>
</feature>
<feature type="active site" description="Proton acceptor" evidence="11">
    <location>
        <position position="429"/>
    </location>
</feature>
<keyword evidence="9 14" id="KW-0676">Redox-active center</keyword>
<feature type="binding site" evidence="12">
    <location>
        <position position="50"/>
    </location>
    <ligand>
        <name>FAD</name>
        <dbReference type="ChEBI" id="CHEBI:57692"/>
    </ligand>
</feature>
<dbReference type="InterPro" id="IPR050151">
    <property type="entry name" value="Class-I_Pyr_Nuc-Dis_Oxidored"/>
</dbReference>
<dbReference type="FunFam" id="3.30.390.30:FF:000001">
    <property type="entry name" value="Dihydrolipoyl dehydrogenase"/>
    <property type="match status" value="1"/>
</dbReference>
<keyword evidence="7 12" id="KW-0520">NAD</keyword>
<evidence type="ECO:0000256" key="8">
    <source>
        <dbReference type="ARBA" id="ARBA00023157"/>
    </source>
</evidence>
<evidence type="ECO:0000256" key="10">
    <source>
        <dbReference type="ARBA" id="ARBA00049187"/>
    </source>
</evidence>
<evidence type="ECO:0000256" key="13">
    <source>
        <dbReference type="PIRSR" id="PIRSR000350-4"/>
    </source>
</evidence>
<protein>
    <recommendedName>
        <fullName evidence="3 14">Dihydrolipoyl dehydrogenase</fullName>
        <ecNumber evidence="2 14">1.8.1.4</ecNumber>
    </recommendedName>
</protein>
<evidence type="ECO:0000256" key="14">
    <source>
        <dbReference type="RuleBase" id="RU003692"/>
    </source>
</evidence>
<comment type="catalytic activity">
    <reaction evidence="10 14">
        <text>N(6)-[(R)-dihydrolipoyl]-L-lysyl-[protein] + NAD(+) = N(6)-[(R)-lipoyl]-L-lysyl-[protein] + NADH + H(+)</text>
        <dbReference type="Rhea" id="RHEA:15045"/>
        <dbReference type="Rhea" id="RHEA-COMP:10474"/>
        <dbReference type="Rhea" id="RHEA-COMP:10475"/>
        <dbReference type="ChEBI" id="CHEBI:15378"/>
        <dbReference type="ChEBI" id="CHEBI:57540"/>
        <dbReference type="ChEBI" id="CHEBI:57945"/>
        <dbReference type="ChEBI" id="CHEBI:83099"/>
        <dbReference type="ChEBI" id="CHEBI:83100"/>
        <dbReference type="EC" id="1.8.1.4"/>
    </reaction>
</comment>
<feature type="binding site" evidence="12">
    <location>
        <begin position="174"/>
        <end position="181"/>
    </location>
    <ligand>
        <name>NAD(+)</name>
        <dbReference type="ChEBI" id="CHEBI:57540"/>
    </ligand>
</feature>
<dbReference type="Pfam" id="PF02852">
    <property type="entry name" value="Pyr_redox_dim"/>
    <property type="match status" value="1"/>
</dbReference>
<comment type="miscellaneous">
    <text evidence="14">The active site is a redox-active disulfide bond.</text>
</comment>
<dbReference type="Gene3D" id="3.50.50.60">
    <property type="entry name" value="FAD/NAD(P)-binding domain"/>
    <property type="match status" value="2"/>
</dbReference>
<feature type="binding site" evidence="12">
    <location>
        <position position="197"/>
    </location>
    <ligand>
        <name>NAD(+)</name>
        <dbReference type="ChEBI" id="CHEBI:57540"/>
    </ligand>
</feature>
<accession>A0A091C9V8</accession>
<dbReference type="GO" id="GO:0050660">
    <property type="term" value="F:flavin adenine dinucleotide binding"/>
    <property type="evidence" value="ECO:0007669"/>
    <property type="project" value="InterPro"/>
</dbReference>
<evidence type="ECO:0000256" key="9">
    <source>
        <dbReference type="ARBA" id="ARBA00023284"/>
    </source>
</evidence>
<comment type="cofactor">
    <cofactor evidence="12 14">
        <name>FAD</name>
        <dbReference type="ChEBI" id="CHEBI:57692"/>
    </cofactor>
    <text evidence="12 14">Binds 1 FAD per subunit.</text>
</comment>
<dbReference type="AlphaFoldDB" id="A0A091C9V8"/>
<dbReference type="GO" id="GO:0005737">
    <property type="term" value="C:cytoplasm"/>
    <property type="evidence" value="ECO:0007669"/>
    <property type="project" value="UniProtKB-ARBA"/>
</dbReference>
<evidence type="ECO:0000256" key="7">
    <source>
        <dbReference type="ARBA" id="ARBA00023027"/>
    </source>
</evidence>
<dbReference type="SUPFAM" id="SSF55424">
    <property type="entry name" value="FAD/NAD-linked reductases, dimerisation (C-terminal) domain"/>
    <property type="match status" value="1"/>
</dbReference>
<keyword evidence="8" id="KW-1015">Disulfide bond</keyword>
<evidence type="ECO:0000313" key="18">
    <source>
        <dbReference type="Proteomes" id="UP000029381"/>
    </source>
</evidence>
<reference evidence="17 18" key="1">
    <citation type="submission" date="2014-08" db="EMBL/GenBank/DDBJ databases">
        <title>Genome sequence of Tetragenococcus muriaticus.</title>
        <authorList>
            <person name="Chuea-nongthon C."/>
            <person name="Rodtong S."/>
            <person name="Yongsawatdigul J."/>
            <person name="Steele J.L."/>
            <person name="Liu X.-y."/>
            <person name="Speers J."/>
            <person name="Glasner J.D."/>
            <person name="Neeno-Eckwall E.C."/>
        </authorList>
    </citation>
    <scope>NUCLEOTIDE SEQUENCE [LARGE SCALE GENOMIC DNA]</scope>
    <source>
        <strain evidence="17 18">3MR10-3</strain>
    </source>
</reference>
<dbReference type="PRINTS" id="PR00411">
    <property type="entry name" value="PNDRDTASEI"/>
</dbReference>
<evidence type="ECO:0000256" key="2">
    <source>
        <dbReference type="ARBA" id="ARBA00012608"/>
    </source>
</evidence>
<dbReference type="SUPFAM" id="SSF51905">
    <property type="entry name" value="FAD/NAD(P)-binding domain"/>
    <property type="match status" value="1"/>
</dbReference>
<evidence type="ECO:0000256" key="3">
    <source>
        <dbReference type="ARBA" id="ARBA00016961"/>
    </source>
</evidence>
<dbReference type="InterPro" id="IPR012999">
    <property type="entry name" value="Pyr_OxRdtase_I_AS"/>
</dbReference>
<feature type="domain" description="FAD/NAD(P)-binding" evidence="16">
    <location>
        <begin position="4"/>
        <end position="312"/>
    </location>
</feature>
<dbReference type="PATRIC" id="fig|1302648.3.peg.93"/>
<evidence type="ECO:0000256" key="5">
    <source>
        <dbReference type="ARBA" id="ARBA00022827"/>
    </source>
</evidence>
<dbReference type="InterPro" id="IPR004099">
    <property type="entry name" value="Pyr_nucl-diS_OxRdtase_dimer"/>
</dbReference>
<organism evidence="17 18">
    <name type="scientific">Tetragenococcus muriaticus 3MR10-3</name>
    <dbReference type="NCBI Taxonomy" id="1302648"/>
    <lineage>
        <taxon>Bacteria</taxon>
        <taxon>Bacillati</taxon>
        <taxon>Bacillota</taxon>
        <taxon>Bacilli</taxon>
        <taxon>Lactobacillales</taxon>
        <taxon>Enterococcaceae</taxon>
        <taxon>Tetragenococcus</taxon>
    </lineage>
</organism>
<gene>
    <name evidence="17" type="ORF">TMU3MR103_0104</name>
</gene>
<evidence type="ECO:0000256" key="1">
    <source>
        <dbReference type="ARBA" id="ARBA00007532"/>
    </source>
</evidence>
<dbReference type="EMBL" id="JPVT01000010">
    <property type="protein sequence ID" value="KFN93142.1"/>
    <property type="molecule type" value="Genomic_DNA"/>
</dbReference>
<keyword evidence="5 12" id="KW-0274">FAD</keyword>
<dbReference type="Pfam" id="PF07992">
    <property type="entry name" value="Pyr_redox_2"/>
    <property type="match status" value="1"/>
</dbReference>
<dbReference type="InterPro" id="IPR016156">
    <property type="entry name" value="FAD/NAD-linked_Rdtase_dimer_sf"/>
</dbReference>
<comment type="similarity">
    <text evidence="1 14">Belongs to the class-I pyridine nucleotide-disulfide oxidoreductase family.</text>
</comment>
<evidence type="ECO:0000256" key="11">
    <source>
        <dbReference type="PIRSR" id="PIRSR000350-2"/>
    </source>
</evidence>
<dbReference type="PROSITE" id="PS00076">
    <property type="entry name" value="PYRIDINE_REDOX_1"/>
    <property type="match status" value="1"/>
</dbReference>
<dbReference type="PANTHER" id="PTHR22912:SF151">
    <property type="entry name" value="DIHYDROLIPOYL DEHYDROGENASE, MITOCHONDRIAL"/>
    <property type="match status" value="1"/>
</dbReference>
<dbReference type="PIRSF" id="PIRSF000350">
    <property type="entry name" value="Mercury_reductase_MerA"/>
    <property type="match status" value="1"/>
</dbReference>
<dbReference type="RefSeq" id="WP_028791062.1">
    <property type="nucleotide sequence ID" value="NZ_JPVT01000010.1"/>
</dbReference>
<keyword evidence="6 14" id="KW-0560">Oxidoreductase</keyword>
<proteinExistence type="inferred from homology"/>
<sequence>MANYDLVVIGSGPGGYVSAIKAAQKGKKTAVIEEKDIGGACLNVGCIPSKSYLTHAQWILSAEQANQYGLQVNKETLDFAKMVQRKDQVIQTLQGGIKQLFQKNKVDYIEGLASFDQEQQLFVNGEKISYTNLLLACGSHPFIPPINEVDKADYLTTDTFFNLEELPKELTVIGGGIVAVELAFAMKPLGVKVNLIEVASDILLTEDSVARQTIKKKLQQMEIDVTVQAKIEKVEKDAVVLSGGTKKYFDQLLIATGRQANLEVPQQLDLELDEAGHFVKVDRHYQTSKKGIYAIGDMIGGFQLAHAASAEGLRVVEAVCGGATYPVDQNMIPRCLYTDPEVASFGLGEDEAKENYDVTVKSFPFAGNGKALASAETEGFVKIISEQKYQQILGAVVVGSHATEMIHTILAVKESEGTVDELADTIFAHPTLSEAIGEEANSIIDQAIHG</sequence>
<dbReference type="PRINTS" id="PR00368">
    <property type="entry name" value="FADPNR"/>
</dbReference>
<feature type="binding site" evidence="12">
    <location>
        <position position="297"/>
    </location>
    <ligand>
        <name>FAD</name>
        <dbReference type="ChEBI" id="CHEBI:57692"/>
    </ligand>
</feature>
<feature type="disulfide bond" description="Redox-active" evidence="13">
    <location>
        <begin position="41"/>
        <end position="46"/>
    </location>
</feature>
<evidence type="ECO:0000256" key="6">
    <source>
        <dbReference type="ARBA" id="ARBA00023002"/>
    </source>
</evidence>
<evidence type="ECO:0000313" key="17">
    <source>
        <dbReference type="EMBL" id="KFN93142.1"/>
    </source>
</evidence>
<dbReference type="EC" id="1.8.1.4" evidence="2 14"/>
<evidence type="ECO:0000256" key="4">
    <source>
        <dbReference type="ARBA" id="ARBA00022630"/>
    </source>
</evidence>
<dbReference type="InterPro" id="IPR006258">
    <property type="entry name" value="Lipoamide_DH"/>
</dbReference>
<dbReference type="PANTHER" id="PTHR22912">
    <property type="entry name" value="DISULFIDE OXIDOREDUCTASE"/>
    <property type="match status" value="1"/>
</dbReference>
<dbReference type="NCBIfam" id="TIGR01350">
    <property type="entry name" value="lipoamide_DH"/>
    <property type="match status" value="1"/>
</dbReference>
<feature type="binding site" evidence="12">
    <location>
        <position position="257"/>
    </location>
    <ligand>
        <name>NAD(+)</name>
        <dbReference type="ChEBI" id="CHEBI:57540"/>
    </ligand>
</feature>
<dbReference type="GO" id="GO:0006103">
    <property type="term" value="P:2-oxoglutarate metabolic process"/>
    <property type="evidence" value="ECO:0007669"/>
    <property type="project" value="TreeGrafter"/>
</dbReference>